<dbReference type="Proteomes" id="UP001062846">
    <property type="component" value="Chromosome 9"/>
</dbReference>
<evidence type="ECO:0000313" key="2">
    <source>
        <dbReference type="Proteomes" id="UP001062846"/>
    </source>
</evidence>
<proteinExistence type="predicted"/>
<name>A0ACC0ME92_RHOML</name>
<dbReference type="EMBL" id="CM046396">
    <property type="protein sequence ID" value="KAI8538847.1"/>
    <property type="molecule type" value="Genomic_DNA"/>
</dbReference>
<keyword evidence="2" id="KW-1185">Reference proteome</keyword>
<reference evidence="1" key="1">
    <citation type="submission" date="2022-02" db="EMBL/GenBank/DDBJ databases">
        <title>Plant Genome Project.</title>
        <authorList>
            <person name="Zhang R.-G."/>
        </authorList>
    </citation>
    <scope>NUCLEOTIDE SEQUENCE</scope>
    <source>
        <strain evidence="1">AT1</strain>
    </source>
</reference>
<organism evidence="1 2">
    <name type="scientific">Rhododendron molle</name>
    <name type="common">Chinese azalea</name>
    <name type="synonym">Azalea mollis</name>
    <dbReference type="NCBI Taxonomy" id="49168"/>
    <lineage>
        <taxon>Eukaryota</taxon>
        <taxon>Viridiplantae</taxon>
        <taxon>Streptophyta</taxon>
        <taxon>Embryophyta</taxon>
        <taxon>Tracheophyta</taxon>
        <taxon>Spermatophyta</taxon>
        <taxon>Magnoliopsida</taxon>
        <taxon>eudicotyledons</taxon>
        <taxon>Gunneridae</taxon>
        <taxon>Pentapetalae</taxon>
        <taxon>asterids</taxon>
        <taxon>Ericales</taxon>
        <taxon>Ericaceae</taxon>
        <taxon>Ericoideae</taxon>
        <taxon>Rhodoreae</taxon>
        <taxon>Rhododendron</taxon>
    </lineage>
</organism>
<accession>A0ACC0ME92</accession>
<comment type="caution">
    <text evidence="1">The sequence shown here is derived from an EMBL/GenBank/DDBJ whole genome shotgun (WGS) entry which is preliminary data.</text>
</comment>
<evidence type="ECO:0000313" key="1">
    <source>
        <dbReference type="EMBL" id="KAI8538847.1"/>
    </source>
</evidence>
<sequence length="223" mass="25279">MPKRLLYPLPFGIVSTKQTSEMDSGGDGTQGGNLVAVEPSSIVHGGHDGDDNDDDNDDEEHEENGSQEGKRAGSLILYILHASESKKILNAQFDKLPLHGLGKELSANWWKALGYQLISHCMYAESGDFFCYLTDTIRDTIKIVRYLLKLRTKVEVNWKLLIWMKNCGVTFLQVMLIATCFNASSQPWKRSHFLQHVYVEASKFCLQQELAQELILQRSTWLI</sequence>
<gene>
    <name evidence="1" type="ORF">RHMOL_Rhmol09G0135200</name>
</gene>
<protein>
    <submittedName>
        <fullName evidence="1">Uncharacterized protein</fullName>
    </submittedName>
</protein>